<comment type="caution">
    <text evidence="4">The sequence shown here is derived from an EMBL/GenBank/DDBJ whole genome shotgun (WGS) entry which is preliminary data.</text>
</comment>
<dbReference type="SUPFAM" id="SSF46785">
    <property type="entry name" value="Winged helix' DNA-binding domain"/>
    <property type="match status" value="2"/>
</dbReference>
<dbReference type="InterPro" id="IPR036388">
    <property type="entry name" value="WH-like_DNA-bd_sf"/>
</dbReference>
<dbReference type="InterPro" id="IPR000525">
    <property type="entry name" value="Initiator_Rep_WH1"/>
</dbReference>
<reference evidence="4 5" key="1">
    <citation type="submission" date="2020-06" db="EMBL/GenBank/DDBJ databases">
        <title>Whole-genome sequence of Allochromatium humboldtianum DSM 21881, type strain.</title>
        <authorList>
            <person name="Kyndt J.A."/>
            <person name="Meyer T.E."/>
        </authorList>
    </citation>
    <scope>NUCLEOTIDE SEQUENCE [LARGE SCALE GENOMIC DNA]</scope>
    <source>
        <strain evidence="4 5">DSM 21881</strain>
    </source>
</reference>
<feature type="region of interest" description="Disordered" evidence="2">
    <location>
        <begin position="232"/>
        <end position="278"/>
    </location>
</feature>
<evidence type="ECO:0000313" key="4">
    <source>
        <dbReference type="EMBL" id="NVZ11545.1"/>
    </source>
</evidence>
<dbReference type="EMBL" id="JABZEO010000025">
    <property type="protein sequence ID" value="NVZ11545.1"/>
    <property type="molecule type" value="Genomic_DNA"/>
</dbReference>
<evidence type="ECO:0000256" key="1">
    <source>
        <dbReference type="ARBA" id="ARBA00038283"/>
    </source>
</evidence>
<proteinExistence type="inferred from homology"/>
<dbReference type="Proteomes" id="UP000592294">
    <property type="component" value="Unassembled WGS sequence"/>
</dbReference>
<protein>
    <submittedName>
        <fullName evidence="4">Replication initiation protein</fullName>
    </submittedName>
</protein>
<organism evidence="4 5">
    <name type="scientific">Allochromatium humboldtianum</name>
    <dbReference type="NCBI Taxonomy" id="504901"/>
    <lineage>
        <taxon>Bacteria</taxon>
        <taxon>Pseudomonadati</taxon>
        <taxon>Pseudomonadota</taxon>
        <taxon>Gammaproteobacteria</taxon>
        <taxon>Chromatiales</taxon>
        <taxon>Chromatiaceae</taxon>
        <taxon>Allochromatium</taxon>
    </lineage>
</organism>
<dbReference type="AlphaFoldDB" id="A0A850REW4"/>
<dbReference type="Pfam" id="PF01051">
    <property type="entry name" value="Rep3_N"/>
    <property type="match status" value="1"/>
</dbReference>
<sequence length="278" mass="32146">MPKNAKHLVVSKTNSLIEATYHLTLAEQRLLLLVIAKIDSRQELGAGISHTITTDDLASAFAVPRKQAYELLRDAAERLYGRSVIVHRPDAIDPNKDYTLTRWVSTVDFDGSRGEVSLFFAPGILPFISHLRREFAQYQLIHVARMTSIYAIRFYELLIQWRAAGSREVLVEWLRERFDLQDKYTSIRDLKRFVIEPAVEQINAHSDLWVKWEQRKRGRVVEALIFTFGPKAESKPETQADSPAKPKPTLTREYVQQHAQPGESWEEAWERLRRKHGA</sequence>
<dbReference type="RefSeq" id="WP_176978237.1">
    <property type="nucleotide sequence ID" value="NZ_JABZEO010000025.1"/>
</dbReference>
<dbReference type="GO" id="GO:0006270">
    <property type="term" value="P:DNA replication initiation"/>
    <property type="evidence" value="ECO:0007669"/>
    <property type="project" value="InterPro"/>
</dbReference>
<comment type="similarity">
    <text evidence="1">Belongs to the initiator RepB protein family.</text>
</comment>
<name>A0A850REW4_9GAMM</name>
<gene>
    <name evidence="4" type="ORF">HW932_20050</name>
</gene>
<evidence type="ECO:0000256" key="2">
    <source>
        <dbReference type="SAM" id="MobiDB-lite"/>
    </source>
</evidence>
<accession>A0A850REW4</accession>
<dbReference type="Gene3D" id="1.10.10.10">
    <property type="entry name" value="Winged helix-like DNA-binding domain superfamily/Winged helix DNA-binding domain"/>
    <property type="match status" value="2"/>
</dbReference>
<evidence type="ECO:0000313" key="5">
    <source>
        <dbReference type="Proteomes" id="UP000592294"/>
    </source>
</evidence>
<dbReference type="Pfam" id="PF21205">
    <property type="entry name" value="Rep3_C"/>
    <property type="match status" value="1"/>
</dbReference>
<evidence type="ECO:0000259" key="3">
    <source>
        <dbReference type="Pfam" id="PF01051"/>
    </source>
</evidence>
<dbReference type="InterPro" id="IPR036390">
    <property type="entry name" value="WH_DNA-bd_sf"/>
</dbReference>
<feature type="domain" description="Initiator Rep protein WH1" evidence="3">
    <location>
        <begin position="10"/>
        <end position="158"/>
    </location>
</feature>
<dbReference type="GO" id="GO:0003887">
    <property type="term" value="F:DNA-directed DNA polymerase activity"/>
    <property type="evidence" value="ECO:0007669"/>
    <property type="project" value="InterPro"/>
</dbReference>
<keyword evidence="5" id="KW-1185">Reference proteome</keyword>